<gene>
    <name evidence="1" type="ORF">Vadar_028232</name>
</gene>
<dbReference type="EMBL" id="CM037157">
    <property type="protein sequence ID" value="KAH7850122.1"/>
    <property type="molecule type" value="Genomic_DNA"/>
</dbReference>
<keyword evidence="2" id="KW-1185">Reference proteome</keyword>
<evidence type="ECO:0000313" key="1">
    <source>
        <dbReference type="EMBL" id="KAH7850122.1"/>
    </source>
</evidence>
<organism evidence="1 2">
    <name type="scientific">Vaccinium darrowii</name>
    <dbReference type="NCBI Taxonomy" id="229202"/>
    <lineage>
        <taxon>Eukaryota</taxon>
        <taxon>Viridiplantae</taxon>
        <taxon>Streptophyta</taxon>
        <taxon>Embryophyta</taxon>
        <taxon>Tracheophyta</taxon>
        <taxon>Spermatophyta</taxon>
        <taxon>Magnoliopsida</taxon>
        <taxon>eudicotyledons</taxon>
        <taxon>Gunneridae</taxon>
        <taxon>Pentapetalae</taxon>
        <taxon>asterids</taxon>
        <taxon>Ericales</taxon>
        <taxon>Ericaceae</taxon>
        <taxon>Vaccinioideae</taxon>
        <taxon>Vaccinieae</taxon>
        <taxon>Vaccinium</taxon>
    </lineage>
</organism>
<accession>A0ACB7YA33</accession>
<dbReference type="Proteomes" id="UP000828048">
    <property type="component" value="Chromosome 7"/>
</dbReference>
<reference evidence="1 2" key="1">
    <citation type="journal article" date="2021" name="Hortic Res">
        <title>High-quality reference genome and annotation aids understanding of berry development for evergreen blueberry (Vaccinium darrowii).</title>
        <authorList>
            <person name="Yu J."/>
            <person name="Hulse-Kemp A.M."/>
            <person name="Babiker E."/>
            <person name="Staton M."/>
        </authorList>
    </citation>
    <scope>NUCLEOTIDE SEQUENCE [LARGE SCALE GENOMIC DNA]</scope>
    <source>
        <strain evidence="2">cv. NJ 8807/NJ 8810</strain>
        <tissue evidence="1">Young leaf</tissue>
    </source>
</reference>
<protein>
    <submittedName>
        <fullName evidence="1">Uncharacterized protein</fullName>
    </submittedName>
</protein>
<comment type="caution">
    <text evidence="1">The sequence shown here is derived from an EMBL/GenBank/DDBJ whole genome shotgun (WGS) entry which is preliminary data.</text>
</comment>
<sequence length="243" mass="27697">MGSEGGMLHMPSHMVPHDLLSHVVLHRLSSQRFHHMIHHQIHSHNWWRKIWTSEMNWRMILKLALESKFEFPEDERMRDKIKHDTLKSLGDKLRQWRCSLKSQHYDPSKTAAQIVAAAPATVNRDHYAELVDFWFSKEGKTLSDNNKKCRGENKVPHTAGSKTYSQHAYDLGEKTGVGVDRAEMYKLTHEKSGIPVNDIASENIVQDGVSGARDQASPQTHQGSSFGSHEIEPRGMGVHFSFG</sequence>
<evidence type="ECO:0000313" key="2">
    <source>
        <dbReference type="Proteomes" id="UP000828048"/>
    </source>
</evidence>
<name>A0ACB7YA33_9ERIC</name>
<proteinExistence type="predicted"/>